<dbReference type="InterPro" id="IPR052179">
    <property type="entry name" value="DD-CPase-like"/>
</dbReference>
<keyword evidence="1" id="KW-0472">Membrane</keyword>
<feature type="transmembrane region" description="Helical" evidence="1">
    <location>
        <begin position="12"/>
        <end position="36"/>
    </location>
</feature>
<dbReference type="GO" id="GO:0008233">
    <property type="term" value="F:peptidase activity"/>
    <property type="evidence" value="ECO:0007669"/>
    <property type="project" value="InterPro"/>
</dbReference>
<reference evidence="3 4" key="1">
    <citation type="journal article" date="2016" name="Nat. Commun.">
        <title>Thousands of microbial genomes shed light on interconnected biogeochemical processes in an aquifer system.</title>
        <authorList>
            <person name="Anantharaman K."/>
            <person name="Brown C.T."/>
            <person name="Hug L.A."/>
            <person name="Sharon I."/>
            <person name="Castelle C.J."/>
            <person name="Probst A.J."/>
            <person name="Thomas B.C."/>
            <person name="Singh A."/>
            <person name="Wilkins M.J."/>
            <person name="Karaoz U."/>
            <person name="Brodie E.L."/>
            <person name="Williams K.H."/>
            <person name="Hubbard S.S."/>
            <person name="Banfield J.F."/>
        </authorList>
    </citation>
    <scope>NUCLEOTIDE SEQUENCE [LARGE SCALE GENOMIC DNA]</scope>
</reference>
<dbReference type="Pfam" id="PF02557">
    <property type="entry name" value="VanY"/>
    <property type="match status" value="1"/>
</dbReference>
<dbReference type="InterPro" id="IPR058193">
    <property type="entry name" value="VanY/YodJ_core_dom"/>
</dbReference>
<gene>
    <name evidence="3" type="ORF">A2851_00695</name>
</gene>
<accession>A0A1F6CU26</accession>
<dbReference type="STRING" id="1798480.A2851_00695"/>
<dbReference type="EMBL" id="MFKT01000028">
    <property type="protein sequence ID" value="OGG52511.1"/>
    <property type="molecule type" value="Genomic_DNA"/>
</dbReference>
<dbReference type="PANTHER" id="PTHR34385">
    <property type="entry name" value="D-ALANYL-D-ALANINE CARBOXYPEPTIDASE"/>
    <property type="match status" value="1"/>
</dbReference>
<proteinExistence type="predicted"/>
<dbReference type="SUPFAM" id="SSF55166">
    <property type="entry name" value="Hedgehog/DD-peptidase"/>
    <property type="match status" value="1"/>
</dbReference>
<evidence type="ECO:0000259" key="2">
    <source>
        <dbReference type="Pfam" id="PF02557"/>
    </source>
</evidence>
<organism evidence="3 4">
    <name type="scientific">Candidatus Kaiserbacteria bacterium RIFCSPHIGHO2_01_FULL_53_29</name>
    <dbReference type="NCBI Taxonomy" id="1798480"/>
    <lineage>
        <taxon>Bacteria</taxon>
        <taxon>Candidatus Kaiseribacteriota</taxon>
    </lineage>
</organism>
<dbReference type="PANTHER" id="PTHR34385:SF1">
    <property type="entry name" value="PEPTIDOGLYCAN L-ALANYL-D-GLUTAMATE ENDOPEPTIDASE CWLK"/>
    <property type="match status" value="1"/>
</dbReference>
<dbReference type="Proteomes" id="UP000176863">
    <property type="component" value="Unassembled WGS sequence"/>
</dbReference>
<evidence type="ECO:0000313" key="4">
    <source>
        <dbReference type="Proteomes" id="UP000176863"/>
    </source>
</evidence>
<feature type="domain" description="D-alanyl-D-alanine carboxypeptidase-like core" evidence="2">
    <location>
        <begin position="148"/>
        <end position="267"/>
    </location>
</feature>
<keyword evidence="1" id="KW-0812">Transmembrane</keyword>
<protein>
    <recommendedName>
        <fullName evidence="2">D-alanyl-D-alanine carboxypeptidase-like core domain-containing protein</fullName>
    </recommendedName>
</protein>
<dbReference type="GO" id="GO:0006508">
    <property type="term" value="P:proteolysis"/>
    <property type="evidence" value="ECO:0007669"/>
    <property type="project" value="InterPro"/>
</dbReference>
<dbReference type="AlphaFoldDB" id="A0A1F6CU26"/>
<name>A0A1F6CU26_9BACT</name>
<comment type="caution">
    <text evidence="3">The sequence shown here is derived from an EMBL/GenBank/DDBJ whole genome shotgun (WGS) entry which is preliminary data.</text>
</comment>
<evidence type="ECO:0000313" key="3">
    <source>
        <dbReference type="EMBL" id="OGG52511.1"/>
    </source>
</evidence>
<evidence type="ECO:0000256" key="1">
    <source>
        <dbReference type="SAM" id="Phobius"/>
    </source>
</evidence>
<dbReference type="CDD" id="cd14852">
    <property type="entry name" value="LD-carboxypeptidase"/>
    <property type="match status" value="1"/>
</dbReference>
<dbReference type="Gene3D" id="3.30.1380.10">
    <property type="match status" value="1"/>
</dbReference>
<dbReference type="InterPro" id="IPR009045">
    <property type="entry name" value="Zn_M74/Hedgehog-like"/>
</dbReference>
<sequence>MNVALRHGVMNWVFYSLLATGIVAALSYGGYSYYLLKNSHDILETSNADLQYGILELSDKLKASEDLNGYLTKLILEVQQENEEFGEQVEGLSSTVRTLDKLAHTDKELLEKYSSVYFLNENYVPKNLRPINATYVYNTKEQEQVIDAVLPHLVDLLQEAASDRVSLRVLSGYRSYGEQSALKSTYKVTYGAGSANSFSADQGYSEHQLGTAVDFTTPSVGAPLSGFDKTPEYIWLTTHAHLYGFSLSYPKGNTHFVFEPWHWRFVGISLAKRLHNENKTLYDLDQRDIDTYLAGFLD</sequence>
<keyword evidence="1" id="KW-1133">Transmembrane helix</keyword>
<dbReference type="InterPro" id="IPR003709">
    <property type="entry name" value="VanY-like_core_dom"/>
</dbReference>